<dbReference type="InterPro" id="IPR001650">
    <property type="entry name" value="Helicase_C-like"/>
</dbReference>
<evidence type="ECO:0000256" key="7">
    <source>
        <dbReference type="PROSITE-ProRule" id="PRU00552"/>
    </source>
</evidence>
<organism evidence="14">
    <name type="scientific">Cacopsylla melanoneura</name>
    <dbReference type="NCBI Taxonomy" id="428564"/>
    <lineage>
        <taxon>Eukaryota</taxon>
        <taxon>Metazoa</taxon>
        <taxon>Ecdysozoa</taxon>
        <taxon>Arthropoda</taxon>
        <taxon>Hexapoda</taxon>
        <taxon>Insecta</taxon>
        <taxon>Pterygota</taxon>
        <taxon>Neoptera</taxon>
        <taxon>Paraneoptera</taxon>
        <taxon>Hemiptera</taxon>
        <taxon>Sternorrhyncha</taxon>
        <taxon>Psylloidea</taxon>
        <taxon>Psyllidae</taxon>
        <taxon>Psyllinae</taxon>
        <taxon>Cacopsylla</taxon>
    </lineage>
</organism>
<evidence type="ECO:0000256" key="4">
    <source>
        <dbReference type="ARBA" id="ARBA00022806"/>
    </source>
</evidence>
<evidence type="ECO:0000256" key="9">
    <source>
        <dbReference type="SAM" id="MobiDB-lite"/>
    </source>
</evidence>
<evidence type="ECO:0000256" key="2">
    <source>
        <dbReference type="ARBA" id="ARBA00022741"/>
    </source>
</evidence>
<name>A0A8D8QXI6_9HEMI</name>
<dbReference type="EC" id="3.6.4.13" evidence="1"/>
<dbReference type="GO" id="GO:0016787">
    <property type="term" value="F:hydrolase activity"/>
    <property type="evidence" value="ECO:0007669"/>
    <property type="project" value="UniProtKB-KW"/>
</dbReference>
<dbReference type="PROSITE" id="PS51194">
    <property type="entry name" value="HELICASE_CTER"/>
    <property type="match status" value="1"/>
</dbReference>
<dbReference type="PANTHER" id="PTHR47958">
    <property type="entry name" value="ATP-DEPENDENT RNA HELICASE DBP3"/>
    <property type="match status" value="1"/>
</dbReference>
<keyword evidence="5 8" id="KW-0067">ATP-binding</keyword>
<feature type="signal peptide" evidence="10">
    <location>
        <begin position="1"/>
        <end position="21"/>
    </location>
</feature>
<dbReference type="FunFam" id="3.40.50.300:FF:000079">
    <property type="entry name" value="probable ATP-dependent RNA helicase DDX17"/>
    <property type="match status" value="1"/>
</dbReference>
<comment type="similarity">
    <text evidence="8">Belongs to the DEAD box helicase family.</text>
</comment>
<feature type="short sequence motif" description="Q motif" evidence="7">
    <location>
        <begin position="103"/>
        <end position="131"/>
    </location>
</feature>
<feature type="domain" description="DEAD-box RNA helicase Q" evidence="13">
    <location>
        <begin position="103"/>
        <end position="131"/>
    </location>
</feature>
<dbReference type="SUPFAM" id="SSF52540">
    <property type="entry name" value="P-loop containing nucleoside triphosphate hydrolases"/>
    <property type="match status" value="1"/>
</dbReference>
<dbReference type="SMART" id="SM00487">
    <property type="entry name" value="DEXDc"/>
    <property type="match status" value="1"/>
</dbReference>
<evidence type="ECO:0000256" key="5">
    <source>
        <dbReference type="ARBA" id="ARBA00022840"/>
    </source>
</evidence>
<protein>
    <recommendedName>
        <fullName evidence="1">RNA helicase</fullName>
        <ecNumber evidence="1">3.6.4.13</ecNumber>
    </recommendedName>
</protein>
<dbReference type="Gene3D" id="3.40.50.300">
    <property type="entry name" value="P-loop containing nucleotide triphosphate hydrolases"/>
    <property type="match status" value="2"/>
</dbReference>
<dbReference type="InterPro" id="IPR014001">
    <property type="entry name" value="Helicase_ATP-bd"/>
</dbReference>
<dbReference type="FunFam" id="3.40.50.300:FF:000008">
    <property type="entry name" value="ATP-dependent RNA helicase RhlB"/>
    <property type="match status" value="1"/>
</dbReference>
<evidence type="ECO:0000259" key="11">
    <source>
        <dbReference type="PROSITE" id="PS51192"/>
    </source>
</evidence>
<evidence type="ECO:0000259" key="12">
    <source>
        <dbReference type="PROSITE" id="PS51194"/>
    </source>
</evidence>
<dbReference type="AlphaFoldDB" id="A0A8D8QXI6"/>
<sequence>MLTQGIFKIYLLKCLIAQIQGQLFEKYYTKRNNANNRWRTSTRELGANLPTNNWEELAFMDPLNKNFYIEHQDVEKRTQQEIDEFRKAQNISLVGTDIPRPIQTLDETNIPSYILGPMKNAGYGRPTAIQAQSWPIALKGRDMIGVAQTGSGKTLSYVLPALIHIMKMPKLERGDGPIALVLAPTRELAQQIQSVVSIFSKLLRIRHTCLYGGTSRHFQARDLFGGVEFVIATPGRLIDFLETGQTNVNRVTYLVLDEADRMLDMGFEPQIRKIIRMTRPDRQTLMWSATWPREIQKLAQEFLTNPIQLNVGSANLAANPNIKQFVEICHDYEKPAKLQNLLRDIWVDGPKRTIIFAGLKRTVDELVIMVNKYGYRAMGLHGDKSQWNRDQTLRDFRSGYINVLIASDVASRGLDVEDIKYVINYDFPDNTENYVHRIGRTARSTKTGISYTLFTPQDGHKAQDLIDILNEAHQNVPDRLLLLAAKAKPTTTRRWRQRYAGEDNKGWGYQRAVQRGLNARTYVHKYYRNGHHLWPTLATGHVRDEAYKDYEATRPDESQIIEIDSDPLDNDPKYKPNVLGLKSPKPRN</sequence>
<dbReference type="PROSITE" id="PS51195">
    <property type="entry name" value="Q_MOTIF"/>
    <property type="match status" value="1"/>
</dbReference>
<reference evidence="14" key="1">
    <citation type="submission" date="2021-05" db="EMBL/GenBank/DDBJ databases">
        <authorList>
            <person name="Alioto T."/>
            <person name="Alioto T."/>
            <person name="Gomez Garrido J."/>
        </authorList>
    </citation>
    <scope>NUCLEOTIDE SEQUENCE</scope>
</reference>
<keyword evidence="2 8" id="KW-0547">Nucleotide-binding</keyword>
<feature type="domain" description="Helicase ATP-binding" evidence="11">
    <location>
        <begin position="134"/>
        <end position="309"/>
    </location>
</feature>
<dbReference type="Pfam" id="PF00271">
    <property type="entry name" value="Helicase_C"/>
    <property type="match status" value="1"/>
</dbReference>
<dbReference type="GO" id="GO:0003676">
    <property type="term" value="F:nucleic acid binding"/>
    <property type="evidence" value="ECO:0007669"/>
    <property type="project" value="InterPro"/>
</dbReference>
<feature type="region of interest" description="Disordered" evidence="9">
    <location>
        <begin position="558"/>
        <end position="588"/>
    </location>
</feature>
<dbReference type="GO" id="GO:0031047">
    <property type="term" value="P:regulatory ncRNA-mediated gene silencing"/>
    <property type="evidence" value="ECO:0007669"/>
    <property type="project" value="UniProtKB-ARBA"/>
</dbReference>
<dbReference type="GO" id="GO:0003724">
    <property type="term" value="F:RNA helicase activity"/>
    <property type="evidence" value="ECO:0007669"/>
    <property type="project" value="UniProtKB-EC"/>
</dbReference>
<evidence type="ECO:0000313" key="14">
    <source>
        <dbReference type="EMBL" id="CAG6640285.1"/>
    </source>
</evidence>
<dbReference type="GO" id="GO:0005524">
    <property type="term" value="F:ATP binding"/>
    <property type="evidence" value="ECO:0007669"/>
    <property type="project" value="UniProtKB-KW"/>
</dbReference>
<dbReference type="InterPro" id="IPR011545">
    <property type="entry name" value="DEAD/DEAH_box_helicase_dom"/>
</dbReference>
<comment type="catalytic activity">
    <reaction evidence="6">
        <text>ATP + H2O = ADP + phosphate + H(+)</text>
        <dbReference type="Rhea" id="RHEA:13065"/>
        <dbReference type="ChEBI" id="CHEBI:15377"/>
        <dbReference type="ChEBI" id="CHEBI:15378"/>
        <dbReference type="ChEBI" id="CHEBI:30616"/>
        <dbReference type="ChEBI" id="CHEBI:43474"/>
        <dbReference type="ChEBI" id="CHEBI:456216"/>
        <dbReference type="EC" id="3.6.4.13"/>
    </reaction>
</comment>
<dbReference type="SMART" id="SM00490">
    <property type="entry name" value="HELICc"/>
    <property type="match status" value="1"/>
</dbReference>
<dbReference type="Pfam" id="PF00270">
    <property type="entry name" value="DEAD"/>
    <property type="match status" value="1"/>
</dbReference>
<evidence type="ECO:0000256" key="3">
    <source>
        <dbReference type="ARBA" id="ARBA00022801"/>
    </source>
</evidence>
<evidence type="ECO:0000256" key="1">
    <source>
        <dbReference type="ARBA" id="ARBA00012552"/>
    </source>
</evidence>
<feature type="domain" description="Helicase C-terminal" evidence="12">
    <location>
        <begin position="337"/>
        <end position="484"/>
    </location>
</feature>
<accession>A0A8D8QXI6</accession>
<keyword evidence="4 8" id="KW-0347">Helicase</keyword>
<keyword evidence="10" id="KW-0732">Signal</keyword>
<dbReference type="PROSITE" id="PS51192">
    <property type="entry name" value="HELICASE_ATP_BIND_1"/>
    <property type="match status" value="1"/>
</dbReference>
<evidence type="ECO:0000259" key="13">
    <source>
        <dbReference type="PROSITE" id="PS51195"/>
    </source>
</evidence>
<dbReference type="InterPro" id="IPR000629">
    <property type="entry name" value="RNA-helicase_DEAD-box_CS"/>
</dbReference>
<dbReference type="InterPro" id="IPR014014">
    <property type="entry name" value="RNA_helicase_DEAD_Q_motif"/>
</dbReference>
<proteinExistence type="inferred from homology"/>
<dbReference type="EMBL" id="HBUF01111315">
    <property type="protein sequence ID" value="CAG6640285.1"/>
    <property type="molecule type" value="Transcribed_RNA"/>
</dbReference>
<dbReference type="CDD" id="cd18787">
    <property type="entry name" value="SF2_C_DEAD"/>
    <property type="match status" value="1"/>
</dbReference>
<dbReference type="PROSITE" id="PS00039">
    <property type="entry name" value="DEAD_ATP_HELICASE"/>
    <property type="match status" value="1"/>
</dbReference>
<evidence type="ECO:0000256" key="8">
    <source>
        <dbReference type="RuleBase" id="RU000492"/>
    </source>
</evidence>
<keyword evidence="3 8" id="KW-0378">Hydrolase</keyword>
<dbReference type="InterPro" id="IPR027417">
    <property type="entry name" value="P-loop_NTPase"/>
</dbReference>
<feature type="chain" id="PRO_5034897622" description="RNA helicase" evidence="10">
    <location>
        <begin position="22"/>
        <end position="588"/>
    </location>
</feature>
<evidence type="ECO:0000256" key="10">
    <source>
        <dbReference type="SAM" id="SignalP"/>
    </source>
</evidence>
<evidence type="ECO:0000256" key="6">
    <source>
        <dbReference type="ARBA" id="ARBA00047984"/>
    </source>
</evidence>